<feature type="compositionally biased region" description="Basic and acidic residues" evidence="1">
    <location>
        <begin position="168"/>
        <end position="183"/>
    </location>
</feature>
<dbReference type="GO" id="GO:0008289">
    <property type="term" value="F:lipid binding"/>
    <property type="evidence" value="ECO:0007669"/>
    <property type="project" value="InterPro"/>
</dbReference>
<evidence type="ECO:0000313" key="2">
    <source>
        <dbReference type="EMBL" id="PQP93018.1"/>
    </source>
</evidence>
<organism evidence="2 3">
    <name type="scientific">Prunus yedoensis var. nudiflora</name>
    <dbReference type="NCBI Taxonomy" id="2094558"/>
    <lineage>
        <taxon>Eukaryota</taxon>
        <taxon>Viridiplantae</taxon>
        <taxon>Streptophyta</taxon>
        <taxon>Embryophyta</taxon>
        <taxon>Tracheophyta</taxon>
        <taxon>Spermatophyta</taxon>
        <taxon>Magnoliopsida</taxon>
        <taxon>eudicotyledons</taxon>
        <taxon>Gunneridae</taxon>
        <taxon>Pentapetalae</taxon>
        <taxon>rosids</taxon>
        <taxon>fabids</taxon>
        <taxon>Rosales</taxon>
        <taxon>Rosaceae</taxon>
        <taxon>Amygdaloideae</taxon>
        <taxon>Amygdaleae</taxon>
        <taxon>Prunus</taxon>
    </lineage>
</organism>
<dbReference type="EMBL" id="PJQY01002503">
    <property type="protein sequence ID" value="PQP93018.1"/>
    <property type="molecule type" value="Genomic_DNA"/>
</dbReference>
<evidence type="ECO:0000313" key="3">
    <source>
        <dbReference type="Proteomes" id="UP000250321"/>
    </source>
</evidence>
<name>A0A314XLU2_PRUYE</name>
<accession>A0A314XLU2</accession>
<dbReference type="InterPro" id="IPR044834">
    <property type="entry name" value="PATL"/>
</dbReference>
<feature type="region of interest" description="Disordered" evidence="1">
    <location>
        <begin position="54"/>
        <end position="108"/>
    </location>
</feature>
<dbReference type="Proteomes" id="UP000250321">
    <property type="component" value="Unassembled WGS sequence"/>
</dbReference>
<keyword evidence="3" id="KW-1185">Reference proteome</keyword>
<reference evidence="2 3" key="1">
    <citation type="submission" date="2018-02" db="EMBL/GenBank/DDBJ databases">
        <title>Draft genome of wild Prunus yedoensis var. nudiflora.</title>
        <authorList>
            <person name="Baek S."/>
            <person name="Kim J.-H."/>
            <person name="Choi K."/>
            <person name="Kim G.-B."/>
            <person name="Cho A."/>
            <person name="Jang H."/>
            <person name="Shin C.-H."/>
            <person name="Yu H.-J."/>
            <person name="Mun J.-H."/>
        </authorList>
    </citation>
    <scope>NUCLEOTIDE SEQUENCE [LARGE SCALE GENOMIC DNA]</scope>
    <source>
        <strain evidence="3">cv. Jeju island</strain>
        <tissue evidence="2">Leaf</tissue>
    </source>
</reference>
<dbReference type="PANTHER" id="PTHR45932:SF6">
    <property type="entry name" value="PATELLIN-3"/>
    <property type="match status" value="1"/>
</dbReference>
<proteinExistence type="predicted"/>
<dbReference type="AlphaFoldDB" id="A0A314XLU2"/>
<protein>
    <submittedName>
        <fullName evidence="2">Patellin-3</fullName>
    </submittedName>
</protein>
<gene>
    <name evidence="2" type="ORF">Pyn_06655</name>
</gene>
<dbReference type="OrthoDB" id="1751837at2759"/>
<dbReference type="STRING" id="2094558.A0A314XLU2"/>
<evidence type="ECO:0000256" key="1">
    <source>
        <dbReference type="SAM" id="MobiDB-lite"/>
    </source>
</evidence>
<feature type="region of interest" description="Disordered" evidence="1">
    <location>
        <begin position="145"/>
        <end position="183"/>
    </location>
</feature>
<sequence length="223" mass="24792">MMIGFLEEVDRWKSYFPQICYRCGGGCGRDSASSGGGGRVRIGSWVVLGFMETEAKEQEPLPPPPSLPEVTESEKEELPPPVAAVVESESEEKTQKEEPERKQIPRSLISFKEESNIVADLSDSERKALQELKQLVQEALNSHQFTSPKLQETQEKAAAEAPPLISESETKPTHEPKIEENPLKEAEEVAKEATQLAVPPEEVSIWGVPLLKDDRSDVILLKF</sequence>
<comment type="caution">
    <text evidence="2">The sequence shown here is derived from an EMBL/GenBank/DDBJ whole genome shotgun (WGS) entry which is preliminary data.</text>
</comment>
<feature type="compositionally biased region" description="Basic and acidic residues" evidence="1">
    <location>
        <begin position="91"/>
        <end position="103"/>
    </location>
</feature>
<dbReference type="PANTHER" id="PTHR45932">
    <property type="entry name" value="PATELLIN-1"/>
    <property type="match status" value="1"/>
</dbReference>